<feature type="domain" description="RNA polymerase sigma factor 70 region 4 type 2" evidence="8">
    <location>
        <begin position="95"/>
        <end position="146"/>
    </location>
</feature>
<evidence type="ECO:0000256" key="3">
    <source>
        <dbReference type="ARBA" id="ARBA00023082"/>
    </source>
</evidence>
<organism evidence="9 10">
    <name type="scientific">Dactylosporangium matsuzakiense</name>
    <dbReference type="NCBI Taxonomy" id="53360"/>
    <lineage>
        <taxon>Bacteria</taxon>
        <taxon>Bacillati</taxon>
        <taxon>Actinomycetota</taxon>
        <taxon>Actinomycetes</taxon>
        <taxon>Micromonosporales</taxon>
        <taxon>Micromonosporaceae</taxon>
        <taxon>Dactylosporangium</taxon>
    </lineage>
</organism>
<keyword evidence="10" id="KW-1185">Reference proteome</keyword>
<evidence type="ECO:0000256" key="6">
    <source>
        <dbReference type="RuleBase" id="RU000716"/>
    </source>
</evidence>
<accession>A0A9W6NRM0</accession>
<dbReference type="InterPro" id="IPR013325">
    <property type="entry name" value="RNA_pol_sigma_r2"/>
</dbReference>
<dbReference type="NCBIfam" id="TIGR02937">
    <property type="entry name" value="sigma70-ECF"/>
    <property type="match status" value="1"/>
</dbReference>
<gene>
    <name evidence="9" type="ORF">GCM10017581_081660</name>
</gene>
<name>A0A9W6NRM0_9ACTN</name>
<dbReference type="GO" id="GO:0003677">
    <property type="term" value="F:DNA binding"/>
    <property type="evidence" value="ECO:0007669"/>
    <property type="project" value="UniProtKB-KW"/>
</dbReference>
<dbReference type="InterPro" id="IPR007627">
    <property type="entry name" value="RNA_pol_sigma70_r2"/>
</dbReference>
<dbReference type="InterPro" id="IPR013324">
    <property type="entry name" value="RNA_pol_sigma_r3/r4-like"/>
</dbReference>
<dbReference type="PANTHER" id="PTHR43133:SF50">
    <property type="entry name" value="ECF RNA POLYMERASE SIGMA FACTOR SIGM"/>
    <property type="match status" value="1"/>
</dbReference>
<dbReference type="GO" id="GO:0006352">
    <property type="term" value="P:DNA-templated transcription initiation"/>
    <property type="evidence" value="ECO:0007669"/>
    <property type="project" value="InterPro"/>
</dbReference>
<evidence type="ECO:0000313" key="10">
    <source>
        <dbReference type="Proteomes" id="UP001143480"/>
    </source>
</evidence>
<dbReference type="PROSITE" id="PS01063">
    <property type="entry name" value="SIGMA70_ECF"/>
    <property type="match status" value="1"/>
</dbReference>
<evidence type="ECO:0000256" key="5">
    <source>
        <dbReference type="ARBA" id="ARBA00023163"/>
    </source>
</evidence>
<dbReference type="Pfam" id="PF08281">
    <property type="entry name" value="Sigma70_r4_2"/>
    <property type="match status" value="1"/>
</dbReference>
<keyword evidence="5 6" id="KW-0804">Transcription</keyword>
<dbReference type="PANTHER" id="PTHR43133">
    <property type="entry name" value="RNA POLYMERASE ECF-TYPE SIGMA FACTO"/>
    <property type="match status" value="1"/>
</dbReference>
<dbReference type="GO" id="GO:0016987">
    <property type="term" value="F:sigma factor activity"/>
    <property type="evidence" value="ECO:0007669"/>
    <property type="project" value="UniProtKB-KW"/>
</dbReference>
<comment type="similarity">
    <text evidence="1 6">Belongs to the sigma-70 factor family. ECF subfamily.</text>
</comment>
<feature type="domain" description="RNA polymerase sigma-70 region 2" evidence="7">
    <location>
        <begin position="6"/>
        <end position="69"/>
    </location>
</feature>
<evidence type="ECO:0000259" key="8">
    <source>
        <dbReference type="Pfam" id="PF08281"/>
    </source>
</evidence>
<evidence type="ECO:0000256" key="4">
    <source>
        <dbReference type="ARBA" id="ARBA00023125"/>
    </source>
</evidence>
<keyword evidence="2 6" id="KW-0805">Transcription regulation</keyword>
<dbReference type="Gene3D" id="1.10.1740.10">
    <property type="match status" value="1"/>
</dbReference>
<dbReference type="InterPro" id="IPR000838">
    <property type="entry name" value="RNA_pol_sigma70_ECF_CS"/>
</dbReference>
<dbReference type="InterPro" id="IPR014284">
    <property type="entry name" value="RNA_pol_sigma-70_dom"/>
</dbReference>
<dbReference type="Gene3D" id="1.10.10.10">
    <property type="entry name" value="Winged helix-like DNA-binding domain superfamily/Winged helix DNA-binding domain"/>
    <property type="match status" value="1"/>
</dbReference>
<evidence type="ECO:0000256" key="1">
    <source>
        <dbReference type="ARBA" id="ARBA00010641"/>
    </source>
</evidence>
<dbReference type="SUPFAM" id="SSF88946">
    <property type="entry name" value="Sigma2 domain of RNA polymerase sigma factors"/>
    <property type="match status" value="1"/>
</dbReference>
<evidence type="ECO:0000313" key="9">
    <source>
        <dbReference type="EMBL" id="GLL06416.1"/>
    </source>
</evidence>
<dbReference type="InterPro" id="IPR036388">
    <property type="entry name" value="WH-like_DNA-bd_sf"/>
</dbReference>
<evidence type="ECO:0000256" key="2">
    <source>
        <dbReference type="ARBA" id="ARBA00023015"/>
    </source>
</evidence>
<dbReference type="InterPro" id="IPR013249">
    <property type="entry name" value="RNA_pol_sigma70_r4_t2"/>
</dbReference>
<evidence type="ECO:0000259" key="7">
    <source>
        <dbReference type="Pfam" id="PF04542"/>
    </source>
</evidence>
<keyword evidence="4 6" id="KW-0238">DNA-binding</keyword>
<dbReference type="InterPro" id="IPR039425">
    <property type="entry name" value="RNA_pol_sigma-70-like"/>
</dbReference>
<dbReference type="Proteomes" id="UP001143480">
    <property type="component" value="Unassembled WGS sequence"/>
</dbReference>
<keyword evidence="3 6" id="KW-0731">Sigma factor</keyword>
<dbReference type="GO" id="GO:0006950">
    <property type="term" value="P:response to stress"/>
    <property type="evidence" value="ECO:0007669"/>
    <property type="project" value="UniProtKB-ARBA"/>
</dbReference>
<sequence length="166" mass="18236">MFDAFYRGTVPRLTRYAFGLTGDAGEAQDLVQEAYARAWQHWRRVGAYEDVEAWLRLVISRLVKDRWRRLLVRRAAAASAPPLPPVAPPSEETVLLVAALRLLPFEQRQAVVLYHLLDRSLADIAAETGANLNTVKTRLTRGRAALAALLTADTATNAGGAHVHGA</sequence>
<dbReference type="SUPFAM" id="SSF88659">
    <property type="entry name" value="Sigma3 and sigma4 domains of RNA polymerase sigma factors"/>
    <property type="match status" value="1"/>
</dbReference>
<dbReference type="EMBL" id="BSFP01000072">
    <property type="protein sequence ID" value="GLL06416.1"/>
    <property type="molecule type" value="Genomic_DNA"/>
</dbReference>
<protein>
    <recommendedName>
        <fullName evidence="6">RNA polymerase sigma factor</fullName>
    </recommendedName>
</protein>
<dbReference type="Pfam" id="PF04542">
    <property type="entry name" value="Sigma70_r2"/>
    <property type="match status" value="1"/>
</dbReference>
<proteinExistence type="inferred from homology"/>
<reference evidence="9" key="2">
    <citation type="submission" date="2023-01" db="EMBL/GenBank/DDBJ databases">
        <authorList>
            <person name="Sun Q."/>
            <person name="Evtushenko L."/>
        </authorList>
    </citation>
    <scope>NUCLEOTIDE SEQUENCE</scope>
    <source>
        <strain evidence="9">VKM Ac-1321</strain>
    </source>
</reference>
<reference evidence="9" key="1">
    <citation type="journal article" date="2014" name="Int. J. Syst. Evol. Microbiol.">
        <title>Complete genome sequence of Corynebacterium casei LMG S-19264T (=DSM 44701T), isolated from a smear-ripened cheese.</title>
        <authorList>
            <consortium name="US DOE Joint Genome Institute (JGI-PGF)"/>
            <person name="Walter F."/>
            <person name="Albersmeier A."/>
            <person name="Kalinowski J."/>
            <person name="Ruckert C."/>
        </authorList>
    </citation>
    <scope>NUCLEOTIDE SEQUENCE</scope>
    <source>
        <strain evidence="9">VKM Ac-1321</strain>
    </source>
</reference>
<comment type="caution">
    <text evidence="9">The sequence shown here is derived from an EMBL/GenBank/DDBJ whole genome shotgun (WGS) entry which is preliminary data.</text>
</comment>
<dbReference type="AlphaFoldDB" id="A0A9W6NRM0"/>